<gene>
    <name evidence="1" type="ORF">TO10_v1_150079</name>
</gene>
<reference evidence="1" key="1">
    <citation type="submission" date="2015-10" db="EMBL/GenBank/DDBJ databases">
        <authorList>
            <person name="Gilbert D.G."/>
        </authorList>
    </citation>
    <scope>NUCLEOTIDE SEQUENCE</scope>
    <source>
        <strain evidence="1">Phyl III-seqv23</strain>
    </source>
</reference>
<dbReference type="EMBL" id="LN899827">
    <property type="protein sequence ID" value="CUV44340.1"/>
    <property type="molecule type" value="Genomic_DNA"/>
</dbReference>
<sequence length="68" mass="7859">MDHSLKNEIRIGFNLIAQSNVSRKKRDATQDKPMGSYFFPPQLFPFILSISIPKVRGKHEICTITPNW</sequence>
<organism evidence="1">
    <name type="scientific">Ralstonia solanacearum</name>
    <name type="common">Pseudomonas solanacearum</name>
    <dbReference type="NCBI Taxonomy" id="305"/>
    <lineage>
        <taxon>Bacteria</taxon>
        <taxon>Pseudomonadati</taxon>
        <taxon>Pseudomonadota</taxon>
        <taxon>Betaproteobacteria</taxon>
        <taxon>Burkholderiales</taxon>
        <taxon>Burkholderiaceae</taxon>
        <taxon>Ralstonia</taxon>
        <taxon>Ralstonia solanacearum species complex</taxon>
    </lineage>
</organism>
<protein>
    <submittedName>
        <fullName evidence="1">Uncharacterized protein</fullName>
    </submittedName>
</protein>
<dbReference type="AlphaFoldDB" id="A0A0S4WBY8"/>
<name>A0A0S4WBY8_RALSL</name>
<proteinExistence type="predicted"/>
<accession>A0A0S4WBY8</accession>
<evidence type="ECO:0000313" key="1">
    <source>
        <dbReference type="EMBL" id="CUV44340.1"/>
    </source>
</evidence>